<proteinExistence type="predicted"/>
<sequence length="61" mass="6880">MLAAAKIYILKQFTTEEFHYHGAVGLYGSVEAQMVNGESAAFFFYLFAMSGIFRTFARISE</sequence>
<gene>
    <name evidence="1" type="ORF">NCTC13067_02346</name>
</gene>
<evidence type="ECO:0000313" key="2">
    <source>
        <dbReference type="Proteomes" id="UP000255469"/>
    </source>
</evidence>
<reference evidence="1 2" key="1">
    <citation type="submission" date="2018-06" db="EMBL/GenBank/DDBJ databases">
        <authorList>
            <consortium name="Pathogen Informatics"/>
            <person name="Doyle S."/>
        </authorList>
    </citation>
    <scope>NUCLEOTIDE SEQUENCE [LARGE SCALE GENOMIC DNA]</scope>
    <source>
        <strain evidence="1 2">NCTC13067</strain>
    </source>
</reference>
<name>A0A379EDJ1_9BACT</name>
<protein>
    <submittedName>
        <fullName evidence="1">Uncharacterized protein</fullName>
    </submittedName>
</protein>
<accession>A0A379EDJ1</accession>
<dbReference type="EMBL" id="UGTM01000002">
    <property type="protein sequence ID" value="SUB94474.1"/>
    <property type="molecule type" value="Genomic_DNA"/>
</dbReference>
<dbReference type="Proteomes" id="UP000255469">
    <property type="component" value="Unassembled WGS sequence"/>
</dbReference>
<dbReference type="AlphaFoldDB" id="A0A379EDJ1"/>
<evidence type="ECO:0000313" key="1">
    <source>
        <dbReference type="EMBL" id="SUB94474.1"/>
    </source>
</evidence>
<organism evidence="1 2">
    <name type="scientific">Prevotella denticola</name>
    <dbReference type="NCBI Taxonomy" id="28129"/>
    <lineage>
        <taxon>Bacteria</taxon>
        <taxon>Pseudomonadati</taxon>
        <taxon>Bacteroidota</taxon>
        <taxon>Bacteroidia</taxon>
        <taxon>Bacteroidales</taxon>
        <taxon>Prevotellaceae</taxon>
        <taxon>Prevotella</taxon>
    </lineage>
</organism>